<keyword evidence="7" id="KW-0560">Oxidoreductase</keyword>
<evidence type="ECO:0000256" key="2">
    <source>
        <dbReference type="ARBA" id="ARBA00005964"/>
    </source>
</evidence>
<dbReference type="SUPFAM" id="SSF53474">
    <property type="entry name" value="alpha/beta-Hydrolases"/>
    <property type="match status" value="1"/>
</dbReference>
<dbReference type="GO" id="GO:0016787">
    <property type="term" value="F:hydrolase activity"/>
    <property type="evidence" value="ECO:0007669"/>
    <property type="project" value="UniProtKB-KW"/>
</dbReference>
<feature type="domain" description="FAD-binding" evidence="11">
    <location>
        <begin position="989"/>
        <end position="1027"/>
    </location>
</feature>
<keyword evidence="8" id="KW-0472">Membrane</keyword>
<dbReference type="PRINTS" id="PR00420">
    <property type="entry name" value="RNGMNOXGNASE"/>
</dbReference>
<dbReference type="Pfam" id="PF01494">
    <property type="entry name" value="FAD_binding_3"/>
    <property type="match status" value="2"/>
</dbReference>
<dbReference type="GO" id="GO:0004497">
    <property type="term" value="F:monooxygenase activity"/>
    <property type="evidence" value="ECO:0007669"/>
    <property type="project" value="InterPro"/>
</dbReference>
<dbReference type="VEuPathDB" id="FungiDB:MMYC01_203798"/>
<comment type="caution">
    <text evidence="12">The sequence shown here is derived from an EMBL/GenBank/DDBJ whole genome shotgun (WGS) entry which is preliminary data.</text>
</comment>
<evidence type="ECO:0000256" key="3">
    <source>
        <dbReference type="ARBA" id="ARBA00007992"/>
    </source>
</evidence>
<gene>
    <name evidence="12" type="ORF">MMYC01_203798</name>
</gene>
<evidence type="ECO:0000259" key="10">
    <source>
        <dbReference type="Pfam" id="PF00135"/>
    </source>
</evidence>
<dbReference type="Proteomes" id="UP000078237">
    <property type="component" value="Unassembled WGS sequence"/>
</dbReference>
<feature type="domain" description="Carboxylesterase type B" evidence="10">
    <location>
        <begin position="177"/>
        <end position="666"/>
    </location>
</feature>
<comment type="similarity">
    <text evidence="2">Belongs to the type-B carboxylesterase/lipase family.</text>
</comment>
<evidence type="ECO:0000256" key="5">
    <source>
        <dbReference type="ARBA" id="ARBA00022801"/>
    </source>
</evidence>
<name>A0A175W7U6_9PEZI</name>
<dbReference type="Pfam" id="PF00135">
    <property type="entry name" value="COesterase"/>
    <property type="match status" value="1"/>
</dbReference>
<dbReference type="InterPro" id="IPR050562">
    <property type="entry name" value="FAD_mOase_fung"/>
</dbReference>
<comment type="similarity">
    <text evidence="3">Belongs to the paxM FAD-dependent monooxygenase family.</text>
</comment>
<dbReference type="InterPro" id="IPR036188">
    <property type="entry name" value="FAD/NAD-bd_sf"/>
</dbReference>
<evidence type="ECO:0000313" key="12">
    <source>
        <dbReference type="EMBL" id="KXX79717.1"/>
    </source>
</evidence>
<reference evidence="12 13" key="1">
    <citation type="journal article" date="2016" name="Genome Announc.">
        <title>Genome Sequence of Madurella mycetomatis mm55, Isolated from a Human Mycetoma Case in Sudan.</title>
        <authorList>
            <person name="Smit S."/>
            <person name="Derks M.F."/>
            <person name="Bervoets S."/>
            <person name="Fahal A."/>
            <person name="van Leeuwen W."/>
            <person name="van Belkum A."/>
            <person name="van de Sande W.W."/>
        </authorList>
    </citation>
    <scope>NUCLEOTIDE SEQUENCE [LARGE SCALE GENOMIC DNA]</scope>
    <source>
        <strain evidence="13">mm55</strain>
    </source>
</reference>
<accession>A0A175W7U6</accession>
<dbReference type="PANTHER" id="PTHR47356">
    <property type="entry name" value="FAD-DEPENDENT MONOOXYGENASE ASQG-RELATED"/>
    <property type="match status" value="1"/>
</dbReference>
<keyword evidence="6" id="KW-0274">FAD</keyword>
<evidence type="ECO:0000259" key="11">
    <source>
        <dbReference type="Pfam" id="PF01494"/>
    </source>
</evidence>
<keyword evidence="5" id="KW-0378">Hydrolase</keyword>
<feature type="chain" id="PRO_5008043698" evidence="9">
    <location>
        <begin position="22"/>
        <end position="1515"/>
    </location>
</feature>
<dbReference type="PANTHER" id="PTHR47356:SF2">
    <property type="entry name" value="FAD-BINDING DOMAIN-CONTAINING PROTEIN-RELATED"/>
    <property type="match status" value="1"/>
</dbReference>
<evidence type="ECO:0000256" key="8">
    <source>
        <dbReference type="SAM" id="Phobius"/>
    </source>
</evidence>
<dbReference type="InterPro" id="IPR002938">
    <property type="entry name" value="FAD-bd"/>
</dbReference>
<dbReference type="EMBL" id="LCTW02000079">
    <property type="protein sequence ID" value="KXX79717.1"/>
    <property type="molecule type" value="Genomic_DNA"/>
</dbReference>
<dbReference type="OrthoDB" id="10029326at2759"/>
<dbReference type="ESTHER" id="9pezi-a0a175w7u6">
    <property type="family name" value="Fungal_carboxylesterase_lipase"/>
</dbReference>
<evidence type="ECO:0000256" key="9">
    <source>
        <dbReference type="SAM" id="SignalP"/>
    </source>
</evidence>
<keyword evidence="13" id="KW-1185">Reference proteome</keyword>
<dbReference type="PROSITE" id="PS00122">
    <property type="entry name" value="CARBOXYLESTERASE_B_1"/>
    <property type="match status" value="1"/>
</dbReference>
<comment type="cofactor">
    <cofactor evidence="1">
        <name>FAD</name>
        <dbReference type="ChEBI" id="CHEBI:57692"/>
    </cofactor>
</comment>
<dbReference type="SUPFAM" id="SSF51905">
    <property type="entry name" value="FAD/NAD(P)-binding domain"/>
    <property type="match status" value="1"/>
</dbReference>
<dbReference type="Gene3D" id="3.40.50.1820">
    <property type="entry name" value="alpha/beta hydrolase"/>
    <property type="match status" value="1"/>
</dbReference>
<keyword evidence="8" id="KW-0812">Transmembrane</keyword>
<dbReference type="Gene3D" id="3.50.50.60">
    <property type="entry name" value="FAD/NAD(P)-binding domain"/>
    <property type="match status" value="1"/>
</dbReference>
<dbReference type="STRING" id="100816.A0A175W7U6"/>
<evidence type="ECO:0000256" key="4">
    <source>
        <dbReference type="ARBA" id="ARBA00022630"/>
    </source>
</evidence>
<feature type="transmembrane region" description="Helical" evidence="8">
    <location>
        <begin position="1302"/>
        <end position="1319"/>
    </location>
</feature>
<dbReference type="InterPro" id="IPR019826">
    <property type="entry name" value="Carboxylesterase_B_AS"/>
</dbReference>
<protein>
    <submittedName>
        <fullName evidence="12">Neuroligin-4, X-linked</fullName>
    </submittedName>
</protein>
<sequence>MSNVLVRLLLVLAAAITGLQTCVVEGLYVGGGLTILSRNDLDGAENDGSAAILVSQLSPYYAGHIACMLLGEAPWDPATADFNTALDKALTYQEYQKIAPQDQIYWISKANADDDTCRGIDASGKIHDVDCWSELPTLCTQSAPVSTSSFANNSRHWQVQQFVDNKLLTGYRDYHTWKFRGVRYAEKAERFAYSRVSDFSESDEVDATEAGADCSQPIGEVTSGSSEDCLFANVWTPYLPRMGDQDKKSQLKPVMLYLYGGGLTSGSGKNPNTDGTNLASRGDVVVVSINYRVGSIGFLNLNDGIHKGNYGISDMVTALEWVNKYIKYFGGDPERVTLFGESAGALGTHVVLGVPKAKGLFQRAIMQSSPDGYPSGGKLIEYPSYDTVEHNYETTTKRVLREAGCLNETDQVACLSKLTGFELVNLNTNANGVVVDGTYLTNHELVVNQTAASLATDVQVMLGINRDETGIDIADRPSANDTFLSYFDAISQRHFPFPPNASSLLGLDDPAHPLLGLFPSLVTDAPSPDDIFNATVRIFSDSLFTCYSLAKAHSAAKHSAFKQTYFFEFNRTYQPAGYSQPWCVPPKTPSHPDGDPEREYYKCHAGEQMVVFATARRGGLPDRDGKDVPFMQLVVDYWAAFARTGDPNPEFGWLEARGHEGTLRELERAGRWEAVDSDGTMRILQWGGRQVRLGSGHEETCGGVAGLTLANALEKADIDYVLLERRSDIAPQVGASIGIMPNGARILDQLGVWKRVKEESEPLKLFQARDSKGALFCEPTEFNLLGYARTGYMTSWGERQKLLQALYENLKDASRLLINKSVVDIKHEPEGVTAICGDGSSFSGDVLIGADGVFSKTRSKMWELAEASRPELVKRERDCLIAEYNCLFGIAEGITQLSPGYQDTSYNIGRCAFTIAAEGGKVYYFAQERLPKTYRLGNIPRYTDEDAEAFVARNGDIVMYPAPNRLTVADLWKHTVSSRLVAIEEAKFKLWHWGRIACAGDSIHKSTPNLGVGGNNAIESAATLANGIKRLSDSCARAGRRPTPQEAEHVFAEYQRVREVRAAAATDASAALARVHNMHSPASRLFVKYLLPHIADFLPELAGSAMIGAAKIDFLPLPTISLTGTKPFNPSQGNGMHESKIRRALLALPLLGIAFAALFVMDPGPSIDWARNLRDNGVLQLQDSSAPIVQSFYGIQGFDNFVALVNGYFFPSVYGYDPVSRRQVTSFLTDGTVLLTIWIFESARRANMLTPLQWPNLFALLGQVAGIGFAAPLYCFLHYVLSPIESFSALDWRLTRLRWSRAALPSVALAYLIPAYLFLTWPMGANSGGDYVTPTRQRILFVWQLYPIYLSFTLYLISRLWKDTAAHDKLYSTQRDLPTLRWSVGLAGSLSAAVWVWAWLPYGARAVFVPTALPRSMPGLTEFTGQFLRWDELFGFGAHLVWMGYLFWDLAHAGMLREGWLRVMGIGAVCVMALGPGATLGLGWLFREHILATRRHKDALTLESVQRLHGVMAKD</sequence>
<dbReference type="InterPro" id="IPR002018">
    <property type="entry name" value="CarbesteraseB"/>
</dbReference>
<dbReference type="AlphaFoldDB" id="A0A175W7U6"/>
<feature type="signal peptide" evidence="9">
    <location>
        <begin position="1"/>
        <end position="21"/>
    </location>
</feature>
<feature type="domain" description="FAD-binding" evidence="11">
    <location>
        <begin position="702"/>
        <end position="860"/>
    </location>
</feature>
<proteinExistence type="inferred from homology"/>
<keyword evidence="8" id="KW-1133">Transmembrane helix</keyword>
<evidence type="ECO:0000256" key="7">
    <source>
        <dbReference type="ARBA" id="ARBA00023002"/>
    </source>
</evidence>
<dbReference type="GO" id="GO:0071949">
    <property type="term" value="F:FAD binding"/>
    <property type="evidence" value="ECO:0007669"/>
    <property type="project" value="InterPro"/>
</dbReference>
<feature type="transmembrane region" description="Helical" evidence="8">
    <location>
        <begin position="1463"/>
        <end position="1486"/>
    </location>
</feature>
<dbReference type="InterPro" id="IPR029058">
    <property type="entry name" value="AB_hydrolase_fold"/>
</dbReference>
<keyword evidence="4" id="KW-0285">Flavoprotein</keyword>
<organism evidence="12 13">
    <name type="scientific">Madurella mycetomatis</name>
    <dbReference type="NCBI Taxonomy" id="100816"/>
    <lineage>
        <taxon>Eukaryota</taxon>
        <taxon>Fungi</taxon>
        <taxon>Dikarya</taxon>
        <taxon>Ascomycota</taxon>
        <taxon>Pezizomycotina</taxon>
        <taxon>Sordariomycetes</taxon>
        <taxon>Sordariomycetidae</taxon>
        <taxon>Sordariales</taxon>
        <taxon>Sordariales incertae sedis</taxon>
        <taxon>Madurella</taxon>
    </lineage>
</organism>
<keyword evidence="9" id="KW-0732">Signal</keyword>
<feature type="transmembrane region" description="Helical" evidence="8">
    <location>
        <begin position="1379"/>
        <end position="1400"/>
    </location>
</feature>
<evidence type="ECO:0000313" key="13">
    <source>
        <dbReference type="Proteomes" id="UP000078237"/>
    </source>
</evidence>
<feature type="transmembrane region" description="Helical" evidence="8">
    <location>
        <begin position="1339"/>
        <end position="1358"/>
    </location>
</feature>
<evidence type="ECO:0000256" key="6">
    <source>
        <dbReference type="ARBA" id="ARBA00022827"/>
    </source>
</evidence>
<evidence type="ECO:0000256" key="1">
    <source>
        <dbReference type="ARBA" id="ARBA00001974"/>
    </source>
</evidence>
<feature type="transmembrane region" description="Helical" evidence="8">
    <location>
        <begin position="1260"/>
        <end position="1281"/>
    </location>
</feature>